<gene>
    <name evidence="4" type="ORF">ENR64_26415</name>
</gene>
<dbReference type="CDD" id="cd06464">
    <property type="entry name" value="ACD_sHsps-like"/>
    <property type="match status" value="1"/>
</dbReference>
<dbReference type="SUPFAM" id="SSF49764">
    <property type="entry name" value="HSP20-like chaperones"/>
    <property type="match status" value="1"/>
</dbReference>
<dbReference type="EMBL" id="DSRU01000384">
    <property type="protein sequence ID" value="HFN01219.1"/>
    <property type="molecule type" value="Genomic_DNA"/>
</dbReference>
<proteinExistence type="inferred from homology"/>
<comment type="caution">
    <text evidence="4">The sequence shown here is derived from an EMBL/GenBank/DDBJ whole genome shotgun (WGS) entry which is preliminary data.</text>
</comment>
<name>A0A7C3PKF1_9CYAN</name>
<dbReference type="Pfam" id="PF00011">
    <property type="entry name" value="HSP20"/>
    <property type="match status" value="1"/>
</dbReference>
<dbReference type="AlphaFoldDB" id="A0A7C3PKF1"/>
<dbReference type="InterPro" id="IPR008978">
    <property type="entry name" value="HSP20-like_chaperone"/>
</dbReference>
<dbReference type="Gene3D" id="2.60.40.790">
    <property type="match status" value="1"/>
</dbReference>
<reference evidence="4" key="1">
    <citation type="journal article" date="2020" name="mSystems">
        <title>Genome- and Community-Level Interaction Insights into Carbon Utilization and Element Cycling Functions of Hydrothermarchaeota in Hydrothermal Sediment.</title>
        <authorList>
            <person name="Zhou Z."/>
            <person name="Liu Y."/>
            <person name="Xu W."/>
            <person name="Pan J."/>
            <person name="Luo Z.H."/>
            <person name="Li M."/>
        </authorList>
    </citation>
    <scope>NUCLEOTIDE SEQUENCE [LARGE SCALE GENOMIC DNA]</scope>
    <source>
        <strain evidence="4">SpSt-418</strain>
    </source>
</reference>
<dbReference type="InterPro" id="IPR002068">
    <property type="entry name" value="A-crystallin/Hsp20_dom"/>
</dbReference>
<dbReference type="PROSITE" id="PS01031">
    <property type="entry name" value="SHSP"/>
    <property type="match status" value="1"/>
</dbReference>
<feature type="domain" description="SHSP" evidence="3">
    <location>
        <begin position="39"/>
        <end position="153"/>
    </location>
</feature>
<accession>A0A7C3PKF1</accession>
<sequence>MVIARSTPFEEMGFIQQPTSQSSEQVKACTTPHKPDLAYPESPRFAPVVEIQETLETITLRMELFEVDPQKLYIKVSGESVSVHGERKLKTKQDNQSTHHRVQLYHDSFQQIIPLPARIQNHQAYAEFRDSILYLNLPKAKEGKDYAIQLNLLNRYS</sequence>
<evidence type="ECO:0000256" key="2">
    <source>
        <dbReference type="RuleBase" id="RU003616"/>
    </source>
</evidence>
<evidence type="ECO:0000313" key="4">
    <source>
        <dbReference type="EMBL" id="HFN01219.1"/>
    </source>
</evidence>
<protein>
    <submittedName>
        <fullName evidence="4">Hsp20/alpha crystallin family protein</fullName>
    </submittedName>
</protein>
<comment type="similarity">
    <text evidence="1 2">Belongs to the small heat shock protein (HSP20) family.</text>
</comment>
<organism evidence="4">
    <name type="scientific">Oscillatoriales cyanobacterium SpSt-418</name>
    <dbReference type="NCBI Taxonomy" id="2282169"/>
    <lineage>
        <taxon>Bacteria</taxon>
        <taxon>Bacillati</taxon>
        <taxon>Cyanobacteriota</taxon>
        <taxon>Cyanophyceae</taxon>
        <taxon>Oscillatoriophycideae</taxon>
        <taxon>Oscillatoriales</taxon>
    </lineage>
</organism>
<evidence type="ECO:0000256" key="1">
    <source>
        <dbReference type="PROSITE-ProRule" id="PRU00285"/>
    </source>
</evidence>
<evidence type="ECO:0000259" key="3">
    <source>
        <dbReference type="PROSITE" id="PS01031"/>
    </source>
</evidence>